<proteinExistence type="predicted"/>
<evidence type="ECO:0000313" key="1">
    <source>
        <dbReference type="EMBL" id="KAL0305052.1"/>
    </source>
</evidence>
<organism evidence="1">
    <name type="scientific">Sesamum calycinum</name>
    <dbReference type="NCBI Taxonomy" id="2727403"/>
    <lineage>
        <taxon>Eukaryota</taxon>
        <taxon>Viridiplantae</taxon>
        <taxon>Streptophyta</taxon>
        <taxon>Embryophyta</taxon>
        <taxon>Tracheophyta</taxon>
        <taxon>Spermatophyta</taxon>
        <taxon>Magnoliopsida</taxon>
        <taxon>eudicotyledons</taxon>
        <taxon>Gunneridae</taxon>
        <taxon>Pentapetalae</taxon>
        <taxon>asterids</taxon>
        <taxon>lamiids</taxon>
        <taxon>Lamiales</taxon>
        <taxon>Pedaliaceae</taxon>
        <taxon>Sesamum</taxon>
    </lineage>
</organism>
<dbReference type="AlphaFoldDB" id="A0AAW2KF64"/>
<dbReference type="PANTHER" id="PTHR33116">
    <property type="entry name" value="REVERSE TRANSCRIPTASE ZINC-BINDING DOMAIN-CONTAINING PROTEIN-RELATED-RELATED"/>
    <property type="match status" value="1"/>
</dbReference>
<dbReference type="PANTHER" id="PTHR33116:SF78">
    <property type="entry name" value="OS12G0587133 PROTEIN"/>
    <property type="match status" value="1"/>
</dbReference>
<reference evidence="1" key="2">
    <citation type="journal article" date="2024" name="Plant">
        <title>Genomic evolution and insights into agronomic trait innovations of Sesamum species.</title>
        <authorList>
            <person name="Miao H."/>
            <person name="Wang L."/>
            <person name="Qu L."/>
            <person name="Liu H."/>
            <person name="Sun Y."/>
            <person name="Le M."/>
            <person name="Wang Q."/>
            <person name="Wei S."/>
            <person name="Zheng Y."/>
            <person name="Lin W."/>
            <person name="Duan Y."/>
            <person name="Cao H."/>
            <person name="Xiong S."/>
            <person name="Wang X."/>
            <person name="Wei L."/>
            <person name="Li C."/>
            <person name="Ma Q."/>
            <person name="Ju M."/>
            <person name="Zhao R."/>
            <person name="Li G."/>
            <person name="Mu C."/>
            <person name="Tian Q."/>
            <person name="Mei H."/>
            <person name="Zhang T."/>
            <person name="Gao T."/>
            <person name="Zhang H."/>
        </authorList>
    </citation>
    <scope>NUCLEOTIDE SEQUENCE</scope>
    <source>
        <strain evidence="1">KEN8</strain>
    </source>
</reference>
<name>A0AAW2KF64_9LAMI</name>
<dbReference type="CDD" id="cd01650">
    <property type="entry name" value="RT_nLTR_like"/>
    <property type="match status" value="1"/>
</dbReference>
<gene>
    <name evidence="1" type="ORF">Scaly_2999000</name>
</gene>
<comment type="caution">
    <text evidence="1">The sequence shown here is derived from an EMBL/GenBank/DDBJ whole genome shotgun (WGS) entry which is preliminary data.</text>
</comment>
<protein>
    <recommendedName>
        <fullName evidence="2">Reverse transcriptase domain-containing protein</fullName>
    </recommendedName>
</protein>
<evidence type="ECO:0008006" key="2">
    <source>
        <dbReference type="Google" id="ProtNLM"/>
    </source>
</evidence>
<accession>A0AAW2KF64</accession>
<sequence>MKGVFDLIVDPSQNAFVPGRKISDNLLLEQVLLARYNQNHLAPRCPIKVDLRKAYDSIDWNYLMEHGGLRQGDPISLYLFVLVMDAFHLTVKARTQQDTSFSYPWKCKEIPLTILCFAYDLLMFCKVDAESLRVYKEVLDEFVGLSELHGNANKSHIIVSGAASVNQQLLASQLGFQIGSLPLKYLGVPLVSLKLTIQEAQPLLRKMERKILGWGSLFVSFAARTQLIKVVLTAMFLYWRHAFFLLSTVIERIECTFKRFLWRGNNSRGYVKEAWAQVCLPKERGRQEQYRLKGYPVWTIRDSTGSWSWRKILQLKPALLPNLEYSIGDGNTFFLWEDPWHPHGVLTHKIPPYCVYLWDPITC</sequence>
<reference evidence="1" key="1">
    <citation type="submission" date="2020-06" db="EMBL/GenBank/DDBJ databases">
        <authorList>
            <person name="Li T."/>
            <person name="Hu X."/>
            <person name="Zhang T."/>
            <person name="Song X."/>
            <person name="Zhang H."/>
            <person name="Dai N."/>
            <person name="Sheng W."/>
            <person name="Hou X."/>
            <person name="Wei L."/>
        </authorList>
    </citation>
    <scope>NUCLEOTIDE SEQUENCE</scope>
    <source>
        <strain evidence="1">KEN8</strain>
        <tissue evidence="1">Leaf</tissue>
    </source>
</reference>
<dbReference type="EMBL" id="JACGWM010000427">
    <property type="protein sequence ID" value="KAL0305052.1"/>
    <property type="molecule type" value="Genomic_DNA"/>
</dbReference>